<evidence type="ECO:0000256" key="9">
    <source>
        <dbReference type="ARBA" id="ARBA00023098"/>
    </source>
</evidence>
<keyword evidence="8 14" id="KW-1133">Transmembrane helix</keyword>
<evidence type="ECO:0000256" key="13">
    <source>
        <dbReference type="ARBA" id="ARBA00036671"/>
    </source>
</evidence>
<keyword evidence="9 14" id="KW-0443">Lipid metabolism</keyword>
<feature type="transmembrane region" description="Helical" evidence="14">
    <location>
        <begin position="25"/>
        <end position="49"/>
    </location>
</feature>
<dbReference type="PANTHER" id="PTHR11035:SF3">
    <property type="entry name" value="VERY-LONG-CHAIN (3R)-3-HYDROXYACYL-COA DEHYDRATASE"/>
    <property type="match status" value="1"/>
</dbReference>
<name>A0A443HLG7_BYSSP</name>
<feature type="transmembrane region" description="Helical" evidence="14">
    <location>
        <begin position="214"/>
        <end position="234"/>
    </location>
</feature>
<evidence type="ECO:0000256" key="12">
    <source>
        <dbReference type="ARBA" id="ARBA00023239"/>
    </source>
</evidence>
<sequence>MPPSKTTQASTAPSSRSASSPLVRYYLAAYNLVCVALWTTCTLRTFLLVPILAPRGHLPAIFTHVFSPLLTVTQTLAVLEILHSLIGIVRAPFFTTFLQVASRLLLVWGVMFLFRDQGNGGIVGGDYEGAGKGLTQGPGAKVGDFAFLGCMGAWGVTEIIRYGFFALQVLGLRVPSWWMWLRYNTFFVLYPIGISSECILIFKALEPAAELNPLYKWFLIANLVIYVPGSYILYTHMMAQRRRVLRGKKRVD</sequence>
<dbReference type="InterPro" id="IPR007482">
    <property type="entry name" value="Tyr_Pase-like_PTPLA"/>
</dbReference>
<comment type="subcellular location">
    <subcellularLocation>
        <location evidence="14">Endoplasmic reticulum membrane</location>
        <topology evidence="14">Multi-pass membrane protein</topology>
    </subcellularLocation>
    <subcellularLocation>
        <location evidence="1">Membrane</location>
        <topology evidence="1">Multi-pass membrane protein</topology>
    </subcellularLocation>
</comment>
<feature type="transmembrane region" description="Helical" evidence="14">
    <location>
        <begin position="61"/>
        <end position="82"/>
    </location>
</feature>
<evidence type="ECO:0000313" key="16">
    <source>
        <dbReference type="Proteomes" id="UP000283841"/>
    </source>
</evidence>
<keyword evidence="12 14" id="KW-0456">Lyase</keyword>
<keyword evidence="7 14" id="KW-0276">Fatty acid metabolism</keyword>
<evidence type="ECO:0000256" key="5">
    <source>
        <dbReference type="ARBA" id="ARBA00022516"/>
    </source>
</evidence>
<keyword evidence="14" id="KW-0256">Endoplasmic reticulum</keyword>
<dbReference type="GO" id="GO:0005789">
    <property type="term" value="C:endoplasmic reticulum membrane"/>
    <property type="evidence" value="ECO:0007669"/>
    <property type="project" value="UniProtKB-SubCell"/>
</dbReference>
<evidence type="ECO:0000256" key="7">
    <source>
        <dbReference type="ARBA" id="ARBA00022832"/>
    </source>
</evidence>
<dbReference type="UniPathway" id="UPA00094"/>
<dbReference type="Proteomes" id="UP000283841">
    <property type="component" value="Unassembled WGS sequence"/>
</dbReference>
<accession>A0A443HLG7</accession>
<keyword evidence="16" id="KW-1185">Reference proteome</keyword>
<keyword evidence="11 14" id="KW-0275">Fatty acid biosynthesis</keyword>
<evidence type="ECO:0000256" key="3">
    <source>
        <dbReference type="ARBA" id="ARBA00007811"/>
    </source>
</evidence>
<dbReference type="STRING" id="264951.A0A443HLG7"/>
<feature type="transmembrane region" description="Helical" evidence="14">
    <location>
        <begin position="183"/>
        <end position="202"/>
    </location>
</feature>
<reference evidence="15 16" key="1">
    <citation type="journal article" date="2018" name="Front. Microbiol.">
        <title>Genomic and genetic insights into a cosmopolitan fungus, Paecilomyces variotii (Eurotiales).</title>
        <authorList>
            <person name="Urquhart A.S."/>
            <person name="Mondo S.J."/>
            <person name="Makela M.R."/>
            <person name="Hane J.K."/>
            <person name="Wiebenga A."/>
            <person name="He G."/>
            <person name="Mihaltcheva S."/>
            <person name="Pangilinan J."/>
            <person name="Lipzen A."/>
            <person name="Barry K."/>
            <person name="de Vries R.P."/>
            <person name="Grigoriev I.V."/>
            <person name="Idnurm A."/>
        </authorList>
    </citation>
    <scope>NUCLEOTIDE SEQUENCE [LARGE SCALE GENOMIC DNA]</scope>
    <source>
        <strain evidence="15 16">CBS 101075</strain>
    </source>
</reference>
<dbReference type="GeneID" id="39602404"/>
<dbReference type="EMBL" id="RCNU01000012">
    <property type="protein sequence ID" value="RWQ92645.1"/>
    <property type="molecule type" value="Genomic_DNA"/>
</dbReference>
<keyword evidence="6 14" id="KW-0812">Transmembrane</keyword>
<evidence type="ECO:0000256" key="8">
    <source>
        <dbReference type="ARBA" id="ARBA00022989"/>
    </source>
</evidence>
<dbReference type="AlphaFoldDB" id="A0A443HLG7"/>
<evidence type="ECO:0000256" key="6">
    <source>
        <dbReference type="ARBA" id="ARBA00022692"/>
    </source>
</evidence>
<proteinExistence type="inferred from homology"/>
<evidence type="ECO:0000256" key="4">
    <source>
        <dbReference type="ARBA" id="ARBA00013122"/>
    </source>
</evidence>
<organism evidence="15 16">
    <name type="scientific">Byssochlamys spectabilis</name>
    <name type="common">Paecilomyces variotii</name>
    <dbReference type="NCBI Taxonomy" id="264951"/>
    <lineage>
        <taxon>Eukaryota</taxon>
        <taxon>Fungi</taxon>
        <taxon>Dikarya</taxon>
        <taxon>Ascomycota</taxon>
        <taxon>Pezizomycotina</taxon>
        <taxon>Eurotiomycetes</taxon>
        <taxon>Eurotiomycetidae</taxon>
        <taxon>Eurotiales</taxon>
        <taxon>Thermoascaceae</taxon>
        <taxon>Paecilomyces</taxon>
    </lineage>
</organism>
<comment type="catalytic activity">
    <reaction evidence="13 14">
        <text>a very-long-chain (3R)-3-hydroxyacyl-CoA = a very-long-chain (2E)-enoyl-CoA + H2O</text>
        <dbReference type="Rhea" id="RHEA:45812"/>
        <dbReference type="ChEBI" id="CHEBI:15377"/>
        <dbReference type="ChEBI" id="CHEBI:83728"/>
        <dbReference type="ChEBI" id="CHEBI:85440"/>
        <dbReference type="EC" id="4.2.1.134"/>
    </reaction>
</comment>
<dbReference type="GO" id="GO:0030497">
    <property type="term" value="P:fatty acid elongation"/>
    <property type="evidence" value="ECO:0007669"/>
    <property type="project" value="TreeGrafter"/>
</dbReference>
<comment type="pathway">
    <text evidence="2 14">Lipid metabolism; fatty acid biosynthesis.</text>
</comment>
<dbReference type="VEuPathDB" id="FungiDB:C8Q69DRAFT_509767"/>
<comment type="caution">
    <text evidence="15">The sequence shown here is derived from an EMBL/GenBank/DDBJ whole genome shotgun (WGS) entry which is preliminary data.</text>
</comment>
<evidence type="ECO:0000256" key="11">
    <source>
        <dbReference type="ARBA" id="ARBA00023160"/>
    </source>
</evidence>
<evidence type="ECO:0000256" key="10">
    <source>
        <dbReference type="ARBA" id="ARBA00023136"/>
    </source>
</evidence>
<evidence type="ECO:0000313" key="15">
    <source>
        <dbReference type="EMBL" id="RWQ92645.1"/>
    </source>
</evidence>
<gene>
    <name evidence="15" type="ORF">C8Q69DRAFT_509767</name>
</gene>
<keyword evidence="10 14" id="KW-0472">Membrane</keyword>
<evidence type="ECO:0000256" key="2">
    <source>
        <dbReference type="ARBA" id="ARBA00005194"/>
    </source>
</evidence>
<feature type="transmembrane region" description="Helical" evidence="14">
    <location>
        <begin position="145"/>
        <end position="171"/>
    </location>
</feature>
<protein>
    <recommendedName>
        <fullName evidence="4 14">Very-long-chain (3R)-3-hydroxyacyl-CoA dehydratase</fullName>
        <ecNumber evidence="4 14">4.2.1.134</ecNumber>
    </recommendedName>
</protein>
<feature type="transmembrane region" description="Helical" evidence="14">
    <location>
        <begin position="94"/>
        <end position="114"/>
    </location>
</feature>
<dbReference type="GO" id="GO:0042761">
    <property type="term" value="P:very long-chain fatty acid biosynthetic process"/>
    <property type="evidence" value="ECO:0007669"/>
    <property type="project" value="TreeGrafter"/>
</dbReference>
<comment type="similarity">
    <text evidence="3 14">Belongs to the very long-chain fatty acids dehydratase HACD family.</text>
</comment>
<keyword evidence="5 14" id="KW-0444">Lipid biosynthesis</keyword>
<evidence type="ECO:0000256" key="1">
    <source>
        <dbReference type="ARBA" id="ARBA00004141"/>
    </source>
</evidence>
<comment type="function">
    <text evidence="14">Catalyzes the third of the four reactions of the long-chain fatty acids elongation cycle. This endoplasmic reticulum-bound enzymatic process, allows the addition of two carbons to the chain of long- and very long-chain fatty acids/VLCFAs per cycle. This enzyme catalyzes the dehydration of the 3-hydroxyacyl-CoA intermediate into trans-2,3-enoyl-CoA, within each cycle of fatty acid elongation. Thereby, it participates to the production of VLCFAs of different chain lengths that are involved in multiple biological processes as precursors of membrane lipids and lipid mediators.</text>
</comment>
<dbReference type="GO" id="GO:0102158">
    <property type="term" value="F:very-long-chain (3R)-3-hydroxyacyl-CoA dehydratase activity"/>
    <property type="evidence" value="ECO:0007669"/>
    <property type="project" value="UniProtKB-EC"/>
</dbReference>
<dbReference type="PANTHER" id="PTHR11035">
    <property type="entry name" value="VERY-LONG-CHAIN (3R)-3-HYDROXYACYL-COA DEHYDRATASE"/>
    <property type="match status" value="1"/>
</dbReference>
<evidence type="ECO:0000256" key="14">
    <source>
        <dbReference type="RuleBase" id="RU363109"/>
    </source>
</evidence>
<dbReference type="EC" id="4.2.1.134" evidence="4 14"/>
<dbReference type="GO" id="GO:0030148">
    <property type="term" value="P:sphingolipid biosynthetic process"/>
    <property type="evidence" value="ECO:0007669"/>
    <property type="project" value="TreeGrafter"/>
</dbReference>
<dbReference type="Pfam" id="PF04387">
    <property type="entry name" value="PTPLA"/>
    <property type="match status" value="1"/>
</dbReference>
<dbReference type="RefSeq" id="XP_028482290.1">
    <property type="nucleotide sequence ID" value="XM_028633127.1"/>
</dbReference>